<keyword evidence="1" id="KW-0175">Coiled coil</keyword>
<evidence type="ECO:0000313" key="4">
    <source>
        <dbReference type="Proteomes" id="UP000318313"/>
    </source>
</evidence>
<dbReference type="PANTHER" id="PTHR32114">
    <property type="entry name" value="ABC TRANSPORTER ABCH.3"/>
    <property type="match status" value="1"/>
</dbReference>
<sequence>MKLVAAHIRNFKLLREIDLSFSIDSNKPLTVIRAENGSGKTSTLQALRWALYGKDVLDDPLIRLSPADWPDKTLCEIVVEIDFVHTAVSKVNGETMTSESHFMLKREVGETPDGDSPNRGQERVTLFEKTLAGSAPLDAAESRLAQMLPKEMIDIFFTDGDAALTFISTDVSDSTKRDKVKDAIRSLLGLDLLERVEKRISNTQSTLNRQITRNTSSDQLVTITEKIVEISEQKDELTNAVTTLKEDIENTQRKLHATSRDLKRALEAGSYKQLAHLRENYQKQLNDAIEEEERLKRQHQELFQSESLSWGQLGQVFQKGYDYLDSLHAKGIIPRAAVPVLEERLETGECICGADLSEGTIGRKKVCELLDQQRNNDSKANHLSSLYYQAKSEVEKWASNETKKWSESCQELQEQRVAIKKRIESANRELKSTEAKLDQIDEEEIEQKHSQEKMFTATLRQKNIELDRSEASLIDTEQKLKELNQSQKELRQADEKMAGLNAEKTVLNDLQQVVHGSLKEMQGTYLKRVSDRMNELFLDMVGADPKQNAIFQGAEITSKYSIVVNTRDNRTLNPDYEVNGASQRALTFAFIWALTEVSGVVAPRVIDTPLGMMSGNVKRRVLEMVSKAAGEDVDRQVILFLTQSEISHTEDILDKQSGITFTLVKTDDYPADLMNAPKAQQSEVRLCSCTHREYCDQCQRTNYEDFHLNYRGI</sequence>
<dbReference type="RefSeq" id="WP_145305600.1">
    <property type="nucleotide sequence ID" value="NZ_CP037452.1"/>
</dbReference>
<dbReference type="Gene3D" id="3.40.50.300">
    <property type="entry name" value="P-loop containing nucleotide triphosphate hydrolases"/>
    <property type="match status" value="2"/>
</dbReference>
<feature type="coiled-coil region" evidence="1">
    <location>
        <begin position="193"/>
        <end position="305"/>
    </location>
</feature>
<organism evidence="3 4">
    <name type="scientific">Gimesia fumaroli</name>
    <dbReference type="NCBI Taxonomy" id="2527976"/>
    <lineage>
        <taxon>Bacteria</taxon>
        <taxon>Pseudomonadati</taxon>
        <taxon>Planctomycetota</taxon>
        <taxon>Planctomycetia</taxon>
        <taxon>Planctomycetales</taxon>
        <taxon>Planctomycetaceae</taxon>
        <taxon>Gimesia</taxon>
    </lineage>
</organism>
<dbReference type="InterPro" id="IPR038729">
    <property type="entry name" value="Rad50/SbcC_AAA"/>
</dbReference>
<feature type="domain" description="Rad50/SbcC-type AAA" evidence="2">
    <location>
        <begin position="7"/>
        <end position="302"/>
    </location>
</feature>
<keyword evidence="4" id="KW-1185">Reference proteome</keyword>
<dbReference type="PANTHER" id="PTHR32114:SF2">
    <property type="entry name" value="ABC TRANSPORTER ABCH.3"/>
    <property type="match status" value="1"/>
</dbReference>
<reference evidence="3 4" key="1">
    <citation type="submission" date="2019-03" db="EMBL/GenBank/DDBJ databases">
        <title>Deep-cultivation of Planctomycetes and their phenomic and genomic characterization uncovers novel biology.</title>
        <authorList>
            <person name="Wiegand S."/>
            <person name="Jogler M."/>
            <person name="Boedeker C."/>
            <person name="Pinto D."/>
            <person name="Vollmers J."/>
            <person name="Rivas-Marin E."/>
            <person name="Kohn T."/>
            <person name="Peeters S.H."/>
            <person name="Heuer A."/>
            <person name="Rast P."/>
            <person name="Oberbeckmann S."/>
            <person name="Bunk B."/>
            <person name="Jeske O."/>
            <person name="Meyerdierks A."/>
            <person name="Storesund J.E."/>
            <person name="Kallscheuer N."/>
            <person name="Luecker S."/>
            <person name="Lage O.M."/>
            <person name="Pohl T."/>
            <person name="Merkel B.J."/>
            <person name="Hornburger P."/>
            <person name="Mueller R.-W."/>
            <person name="Bruemmer F."/>
            <person name="Labrenz M."/>
            <person name="Spormann A.M."/>
            <person name="Op den Camp H."/>
            <person name="Overmann J."/>
            <person name="Amann R."/>
            <person name="Jetten M.S.M."/>
            <person name="Mascher T."/>
            <person name="Medema M.H."/>
            <person name="Devos D.P."/>
            <person name="Kaster A.-K."/>
            <person name="Ovreas L."/>
            <person name="Rohde M."/>
            <person name="Galperin M.Y."/>
            <person name="Jogler C."/>
        </authorList>
    </citation>
    <scope>NUCLEOTIDE SEQUENCE [LARGE SCALE GENOMIC DNA]</scope>
    <source>
        <strain evidence="3 4">Enr17</strain>
    </source>
</reference>
<gene>
    <name evidence="3" type="ORF">Enr17x_04690</name>
</gene>
<dbReference type="GO" id="GO:0006302">
    <property type="term" value="P:double-strand break repair"/>
    <property type="evidence" value="ECO:0007669"/>
    <property type="project" value="InterPro"/>
</dbReference>
<dbReference type="OrthoDB" id="9795626at2"/>
<dbReference type="SUPFAM" id="SSF52540">
    <property type="entry name" value="P-loop containing nucleoside triphosphate hydrolases"/>
    <property type="match status" value="1"/>
</dbReference>
<proteinExistence type="predicted"/>
<feature type="coiled-coil region" evidence="1">
    <location>
        <begin position="409"/>
        <end position="510"/>
    </location>
</feature>
<dbReference type="EMBL" id="CP037452">
    <property type="protein sequence ID" value="QDV48457.1"/>
    <property type="molecule type" value="Genomic_DNA"/>
</dbReference>
<dbReference type="Proteomes" id="UP000318313">
    <property type="component" value="Chromosome"/>
</dbReference>
<evidence type="ECO:0000256" key="1">
    <source>
        <dbReference type="SAM" id="Coils"/>
    </source>
</evidence>
<dbReference type="KEGG" id="gfm:Enr17x_04690"/>
<accession>A0A518I5T6</accession>
<name>A0A518I5T6_9PLAN</name>
<dbReference type="AlphaFoldDB" id="A0A518I5T6"/>
<evidence type="ECO:0000259" key="2">
    <source>
        <dbReference type="Pfam" id="PF13476"/>
    </source>
</evidence>
<dbReference type="GO" id="GO:0016887">
    <property type="term" value="F:ATP hydrolysis activity"/>
    <property type="evidence" value="ECO:0007669"/>
    <property type="project" value="InterPro"/>
</dbReference>
<dbReference type="Pfam" id="PF13476">
    <property type="entry name" value="AAA_23"/>
    <property type="match status" value="1"/>
</dbReference>
<evidence type="ECO:0000313" key="3">
    <source>
        <dbReference type="EMBL" id="QDV48457.1"/>
    </source>
</evidence>
<protein>
    <submittedName>
        <fullName evidence="3">Chromosome segregation protein</fullName>
    </submittedName>
</protein>
<dbReference type="InterPro" id="IPR027417">
    <property type="entry name" value="P-loop_NTPase"/>
</dbReference>